<evidence type="ECO:0000256" key="1">
    <source>
        <dbReference type="SAM" id="MobiDB-lite"/>
    </source>
</evidence>
<dbReference type="KEGG" id="sgv:B1H19_32420"/>
<evidence type="ECO:0000313" key="3">
    <source>
        <dbReference type="Proteomes" id="UP000192726"/>
    </source>
</evidence>
<dbReference type="Proteomes" id="UP000192726">
    <property type="component" value="Chromosome"/>
</dbReference>
<reference evidence="2 3" key="1">
    <citation type="submission" date="2017-04" db="EMBL/GenBank/DDBJ databases">
        <title>Complete Genome Sequence of Streptomyces gilvosporeus F607, a Capable Producer of Natamycin.</title>
        <authorList>
            <person name="Zong G."/>
            <person name="Zhong C."/>
            <person name="Fu J."/>
            <person name="Qin R."/>
            <person name="Cao G."/>
        </authorList>
    </citation>
    <scope>NUCLEOTIDE SEQUENCE [LARGE SCALE GENOMIC DNA]</scope>
    <source>
        <strain evidence="2 3">F607</strain>
    </source>
</reference>
<sequence>MPVSCGKGVLEVMTAGRERPIARIRAGRGAYLGRAGSAAQDGRPPGERAGRGGPDGMRRAVARCLGRGGERGGPDRLATGAGGGVRARMAARRLADAPGAAARMVPLAASGRGHLGPVGDAVPRGHAGYGGGGVEMAVARPGRRQVAEAGEQRGLQERQQRDEQQAAHPAHAAGVRRAATADGVAHALLPTALREGFPRKYARYAADGKRGDISARSGHSVVRMSP</sequence>
<feature type="region of interest" description="Disordered" evidence="1">
    <location>
        <begin position="65"/>
        <end position="84"/>
    </location>
</feature>
<proteinExistence type="predicted"/>
<feature type="region of interest" description="Disordered" evidence="1">
    <location>
        <begin position="205"/>
        <end position="226"/>
    </location>
</feature>
<accession>A0A1V0TZP3</accession>
<feature type="region of interest" description="Disordered" evidence="1">
    <location>
        <begin position="32"/>
        <end position="57"/>
    </location>
</feature>
<feature type="compositionally biased region" description="Low complexity" evidence="1">
    <location>
        <begin position="32"/>
        <end position="43"/>
    </location>
</feature>
<feature type="compositionally biased region" description="Basic and acidic residues" evidence="1">
    <location>
        <begin position="150"/>
        <end position="165"/>
    </location>
</feature>
<dbReference type="EMBL" id="CP020569">
    <property type="protein sequence ID" value="ARF58260.1"/>
    <property type="molecule type" value="Genomic_DNA"/>
</dbReference>
<gene>
    <name evidence="2" type="ORF">B1H19_32420</name>
</gene>
<keyword evidence="3" id="KW-1185">Reference proteome</keyword>
<evidence type="ECO:0000313" key="2">
    <source>
        <dbReference type="EMBL" id="ARF58260.1"/>
    </source>
</evidence>
<organism evidence="2 3">
    <name type="scientific">Streptomyces gilvosporeus</name>
    <dbReference type="NCBI Taxonomy" id="553510"/>
    <lineage>
        <taxon>Bacteria</taxon>
        <taxon>Bacillati</taxon>
        <taxon>Actinomycetota</taxon>
        <taxon>Actinomycetes</taxon>
        <taxon>Kitasatosporales</taxon>
        <taxon>Streptomycetaceae</taxon>
        <taxon>Streptomyces</taxon>
    </lineage>
</organism>
<protein>
    <submittedName>
        <fullName evidence="2">Uncharacterized protein</fullName>
    </submittedName>
</protein>
<dbReference type="AlphaFoldDB" id="A0A1V0TZP3"/>
<feature type="region of interest" description="Disordered" evidence="1">
    <location>
        <begin position="142"/>
        <end position="174"/>
    </location>
</feature>
<name>A0A1V0TZP3_9ACTN</name>